<dbReference type="PRINTS" id="PR00385">
    <property type="entry name" value="P450"/>
</dbReference>
<dbReference type="Gene3D" id="1.10.630.10">
    <property type="entry name" value="Cytochrome P450"/>
    <property type="match status" value="1"/>
</dbReference>
<keyword evidence="3 7" id="KW-0479">Metal-binding</keyword>
<dbReference type="SUPFAM" id="SSF48264">
    <property type="entry name" value="Cytochrome P450"/>
    <property type="match status" value="1"/>
</dbReference>
<dbReference type="OrthoDB" id="639466at2759"/>
<evidence type="ECO:0000256" key="5">
    <source>
        <dbReference type="ARBA" id="ARBA00023004"/>
    </source>
</evidence>
<dbReference type="InterPro" id="IPR001128">
    <property type="entry name" value="Cyt_P450"/>
</dbReference>
<dbReference type="GO" id="GO:0016020">
    <property type="term" value="C:membrane"/>
    <property type="evidence" value="ECO:0007669"/>
    <property type="project" value="UniProtKB-SubCell"/>
</dbReference>
<evidence type="ECO:0000256" key="6">
    <source>
        <dbReference type="ARBA" id="ARBA00023136"/>
    </source>
</evidence>
<dbReference type="PRINTS" id="PR01686">
    <property type="entry name" value="EP450ICYP2D"/>
</dbReference>
<keyword evidence="4 8" id="KW-0560">Oxidoreductase</keyword>
<comment type="subcellular location">
    <subcellularLocation>
        <location evidence="1">Membrane</location>
    </subcellularLocation>
</comment>
<accession>A0A210QG02</accession>
<keyword evidence="5 7" id="KW-0408">Iron</keyword>
<protein>
    <submittedName>
        <fullName evidence="9">Cytochrome P450 2J6</fullName>
    </submittedName>
</protein>
<dbReference type="GO" id="GO:0020037">
    <property type="term" value="F:heme binding"/>
    <property type="evidence" value="ECO:0007669"/>
    <property type="project" value="InterPro"/>
</dbReference>
<dbReference type="STRING" id="6573.A0A210QG02"/>
<dbReference type="GO" id="GO:0016712">
    <property type="term" value="F:oxidoreductase activity, acting on paired donors, with incorporation or reduction of molecular oxygen, reduced flavin or flavoprotein as one donor, and incorporation of one atom of oxygen"/>
    <property type="evidence" value="ECO:0007669"/>
    <property type="project" value="InterPro"/>
</dbReference>
<evidence type="ECO:0000256" key="1">
    <source>
        <dbReference type="ARBA" id="ARBA00004370"/>
    </source>
</evidence>
<evidence type="ECO:0000256" key="8">
    <source>
        <dbReference type="RuleBase" id="RU000461"/>
    </source>
</evidence>
<keyword evidence="10" id="KW-1185">Reference proteome</keyword>
<organism evidence="9 10">
    <name type="scientific">Mizuhopecten yessoensis</name>
    <name type="common">Japanese scallop</name>
    <name type="synonym">Patinopecten yessoensis</name>
    <dbReference type="NCBI Taxonomy" id="6573"/>
    <lineage>
        <taxon>Eukaryota</taxon>
        <taxon>Metazoa</taxon>
        <taxon>Spiralia</taxon>
        <taxon>Lophotrochozoa</taxon>
        <taxon>Mollusca</taxon>
        <taxon>Bivalvia</taxon>
        <taxon>Autobranchia</taxon>
        <taxon>Pteriomorphia</taxon>
        <taxon>Pectinida</taxon>
        <taxon>Pectinoidea</taxon>
        <taxon>Pectinidae</taxon>
        <taxon>Mizuhopecten</taxon>
    </lineage>
</organism>
<feature type="binding site" description="axial binding residue" evidence="7">
    <location>
        <position position="437"/>
    </location>
    <ligand>
        <name>heme</name>
        <dbReference type="ChEBI" id="CHEBI:30413"/>
    </ligand>
    <ligandPart>
        <name>Fe</name>
        <dbReference type="ChEBI" id="CHEBI:18248"/>
    </ligandPart>
</feature>
<dbReference type="PROSITE" id="PS00086">
    <property type="entry name" value="CYTOCHROME_P450"/>
    <property type="match status" value="1"/>
</dbReference>
<dbReference type="GO" id="GO:0006805">
    <property type="term" value="P:xenobiotic metabolic process"/>
    <property type="evidence" value="ECO:0007669"/>
    <property type="project" value="TreeGrafter"/>
</dbReference>
<comment type="cofactor">
    <cofactor evidence="7">
        <name>heme</name>
        <dbReference type="ChEBI" id="CHEBI:30413"/>
    </cofactor>
</comment>
<dbReference type="Pfam" id="PF00067">
    <property type="entry name" value="p450"/>
    <property type="match status" value="1"/>
</dbReference>
<dbReference type="PANTHER" id="PTHR24300">
    <property type="entry name" value="CYTOCHROME P450 508A4-RELATED"/>
    <property type="match status" value="1"/>
</dbReference>
<dbReference type="PANTHER" id="PTHR24300:SF403">
    <property type="entry name" value="CYTOCHROME P450 306A1"/>
    <property type="match status" value="1"/>
</dbReference>
<evidence type="ECO:0000256" key="2">
    <source>
        <dbReference type="ARBA" id="ARBA00010617"/>
    </source>
</evidence>
<comment type="similarity">
    <text evidence="2 8">Belongs to the cytochrome P450 family.</text>
</comment>
<dbReference type="FunFam" id="1.10.630.10:FF:000004">
    <property type="entry name" value="cytochrome P450 2D15 isoform X1"/>
    <property type="match status" value="1"/>
</dbReference>
<evidence type="ECO:0000256" key="3">
    <source>
        <dbReference type="ARBA" id="ARBA00022723"/>
    </source>
</evidence>
<dbReference type="AlphaFoldDB" id="A0A210QG02"/>
<evidence type="ECO:0000256" key="4">
    <source>
        <dbReference type="ARBA" id="ARBA00023002"/>
    </source>
</evidence>
<dbReference type="PRINTS" id="PR00463">
    <property type="entry name" value="EP450I"/>
</dbReference>
<sequence length="492" mass="55426">MAAFESLDLTVVLVVFTVLVLSVKWLRRQKNLPPGPRGLPLFGSIGLMKTGKPTEIFRKLRRKYGDVFSIKLGSLTVVVINGYDNLKEAFVKRADDFSDRPGTYVIVELSKEKGLLASSGELWKQNRTFVLKTLREFGFGKKSLESKVREEVDVLVNYVMEINGQPFDLSKIVHVSVANVICSIVFGDRFDHSDQKFLQLVSLLDEAATINKPTGLISCFPALRHLPGDMFKIKRFKKLFGEFLEYFAKQVQNHRDTLHQNETRDFIDAFLHEQNKCGSDTQVFTDDNLVITLLHLFAAGTETVATAIRYSVLFLLHNPDKQEKMFEEINTVVGQSRPVTGADRSKLPYCEAALTEVLRCANIVPLSVQHGAKRDIPFKGFVIPENAMIIANLDSVLGDPKVFPKPETFDPTRFLDEDGTVLNDNQMIAFSIGRRVCLGESLAKLEIFLFVTSLVQKFDLRLEHSGVYPSLEGRLGLTSSPLPYRFRAVTRN</sequence>
<keyword evidence="8" id="KW-0503">Monooxygenase</keyword>
<dbReference type="InterPro" id="IPR008069">
    <property type="entry name" value="Cyt_P450_E_grp-I_CYP2D-like"/>
</dbReference>
<dbReference type="GO" id="GO:0005737">
    <property type="term" value="C:cytoplasm"/>
    <property type="evidence" value="ECO:0007669"/>
    <property type="project" value="TreeGrafter"/>
</dbReference>
<dbReference type="InterPro" id="IPR002401">
    <property type="entry name" value="Cyt_P450_E_grp-I"/>
</dbReference>
<gene>
    <name evidence="9" type="ORF">KP79_PYT12830</name>
</gene>
<dbReference type="Proteomes" id="UP000242188">
    <property type="component" value="Unassembled WGS sequence"/>
</dbReference>
<comment type="caution">
    <text evidence="9">The sequence shown here is derived from an EMBL/GenBank/DDBJ whole genome shotgun (WGS) entry which is preliminary data.</text>
</comment>
<evidence type="ECO:0000313" key="9">
    <source>
        <dbReference type="EMBL" id="OWF47676.1"/>
    </source>
</evidence>
<keyword evidence="6" id="KW-0472">Membrane</keyword>
<name>A0A210QG02_MIZYE</name>
<dbReference type="GO" id="GO:0005506">
    <property type="term" value="F:iron ion binding"/>
    <property type="evidence" value="ECO:0007669"/>
    <property type="project" value="InterPro"/>
</dbReference>
<evidence type="ECO:0000313" key="10">
    <source>
        <dbReference type="Proteomes" id="UP000242188"/>
    </source>
</evidence>
<dbReference type="InterPro" id="IPR036396">
    <property type="entry name" value="Cyt_P450_sf"/>
</dbReference>
<dbReference type="InterPro" id="IPR050182">
    <property type="entry name" value="Cytochrome_P450_fam2"/>
</dbReference>
<dbReference type="InterPro" id="IPR017972">
    <property type="entry name" value="Cyt_P450_CS"/>
</dbReference>
<proteinExistence type="inferred from homology"/>
<dbReference type="EMBL" id="NEDP02003825">
    <property type="protein sequence ID" value="OWF47676.1"/>
    <property type="molecule type" value="Genomic_DNA"/>
</dbReference>
<dbReference type="GO" id="GO:0006082">
    <property type="term" value="P:organic acid metabolic process"/>
    <property type="evidence" value="ECO:0007669"/>
    <property type="project" value="TreeGrafter"/>
</dbReference>
<dbReference type="GO" id="GO:0008395">
    <property type="term" value="F:steroid hydroxylase activity"/>
    <property type="evidence" value="ECO:0007669"/>
    <property type="project" value="TreeGrafter"/>
</dbReference>
<evidence type="ECO:0000256" key="7">
    <source>
        <dbReference type="PIRSR" id="PIRSR602401-1"/>
    </source>
</evidence>
<keyword evidence="7 8" id="KW-0349">Heme</keyword>
<reference evidence="9 10" key="1">
    <citation type="journal article" date="2017" name="Nat. Ecol. Evol.">
        <title>Scallop genome provides insights into evolution of bilaterian karyotype and development.</title>
        <authorList>
            <person name="Wang S."/>
            <person name="Zhang J."/>
            <person name="Jiao W."/>
            <person name="Li J."/>
            <person name="Xun X."/>
            <person name="Sun Y."/>
            <person name="Guo X."/>
            <person name="Huan P."/>
            <person name="Dong B."/>
            <person name="Zhang L."/>
            <person name="Hu X."/>
            <person name="Sun X."/>
            <person name="Wang J."/>
            <person name="Zhao C."/>
            <person name="Wang Y."/>
            <person name="Wang D."/>
            <person name="Huang X."/>
            <person name="Wang R."/>
            <person name="Lv J."/>
            <person name="Li Y."/>
            <person name="Zhang Z."/>
            <person name="Liu B."/>
            <person name="Lu W."/>
            <person name="Hui Y."/>
            <person name="Liang J."/>
            <person name="Zhou Z."/>
            <person name="Hou R."/>
            <person name="Li X."/>
            <person name="Liu Y."/>
            <person name="Li H."/>
            <person name="Ning X."/>
            <person name="Lin Y."/>
            <person name="Zhao L."/>
            <person name="Xing Q."/>
            <person name="Dou J."/>
            <person name="Li Y."/>
            <person name="Mao J."/>
            <person name="Guo H."/>
            <person name="Dou H."/>
            <person name="Li T."/>
            <person name="Mu C."/>
            <person name="Jiang W."/>
            <person name="Fu Q."/>
            <person name="Fu X."/>
            <person name="Miao Y."/>
            <person name="Liu J."/>
            <person name="Yu Q."/>
            <person name="Li R."/>
            <person name="Liao H."/>
            <person name="Li X."/>
            <person name="Kong Y."/>
            <person name="Jiang Z."/>
            <person name="Chourrout D."/>
            <person name="Li R."/>
            <person name="Bao Z."/>
        </authorList>
    </citation>
    <scope>NUCLEOTIDE SEQUENCE [LARGE SCALE GENOMIC DNA]</scope>
    <source>
        <strain evidence="9 10">PY_sf001</strain>
    </source>
</reference>